<reference evidence="8 9" key="1">
    <citation type="submission" date="2021-06" db="EMBL/GenBank/DDBJ databases">
        <title>Caerostris darwini draft genome.</title>
        <authorList>
            <person name="Kono N."/>
            <person name="Arakawa K."/>
        </authorList>
    </citation>
    <scope>NUCLEOTIDE SEQUENCE [LARGE SCALE GENOMIC DNA]</scope>
</reference>
<feature type="transmembrane region" description="Helical" evidence="7">
    <location>
        <begin position="398"/>
        <end position="421"/>
    </location>
</feature>
<organism evidence="8 9">
    <name type="scientific">Caerostris darwini</name>
    <dbReference type="NCBI Taxonomy" id="1538125"/>
    <lineage>
        <taxon>Eukaryota</taxon>
        <taxon>Metazoa</taxon>
        <taxon>Ecdysozoa</taxon>
        <taxon>Arthropoda</taxon>
        <taxon>Chelicerata</taxon>
        <taxon>Arachnida</taxon>
        <taxon>Araneae</taxon>
        <taxon>Araneomorphae</taxon>
        <taxon>Entelegynae</taxon>
        <taxon>Araneoidea</taxon>
        <taxon>Araneidae</taxon>
        <taxon>Caerostris</taxon>
    </lineage>
</organism>
<dbReference type="GO" id="GO:0051453">
    <property type="term" value="P:regulation of intracellular pH"/>
    <property type="evidence" value="ECO:0007669"/>
    <property type="project" value="TreeGrafter"/>
</dbReference>
<sequence>MTENEIATKQIEEINSELDDINSYPDIPEEKKGRIRNLIGFWLLGLCNNYPYVIMLSAAFDILYPKNGDAPPQNPCPNVTRCNEMSTGAILLADILPSLFIKLVAPFIVLRTQFRVAISIALCAASFLITSFSTSHTMTFIGVICAALSSGLGEVTYLSYSSFFDKDVVSTWSSGTGGAGVIGALSYASLKEFFELKTTLQIMLITPVVSAITFWVLIVHPSSLKKDCSVCLCSSEKQPLTSSDIDLSLEKYTTRRKSYTIKKKIQLIKPLLKYMIPLGLVYFAEYFINQGLMELLYFPNVCDWLPLDRQYRWYQVDYQVGVLISRSSVNIFRCYKLWILPILQVINLVFLLLHVCFPFIPSIWIVLAIIFYEGLLGGCSYVNTFFKVSEEELEDKEFSMGVVSLGDSVGIALAGIVSLPVHNALCKLLSSRS</sequence>
<dbReference type="PANTHER" id="PTHR10981">
    <property type="entry name" value="BATTENIN"/>
    <property type="match status" value="1"/>
</dbReference>
<protein>
    <recommendedName>
        <fullName evidence="7">Battenin</fullName>
    </recommendedName>
</protein>
<evidence type="ECO:0000256" key="4">
    <source>
        <dbReference type="ARBA" id="ARBA00022692"/>
    </source>
</evidence>
<keyword evidence="4 7" id="KW-0812">Transmembrane</keyword>
<evidence type="ECO:0000256" key="6">
    <source>
        <dbReference type="ARBA" id="ARBA00023136"/>
    </source>
</evidence>
<dbReference type="AlphaFoldDB" id="A0AAV4R6V4"/>
<name>A0AAV4R6V4_9ARAC</name>
<dbReference type="GO" id="GO:0012505">
    <property type="term" value="C:endomembrane system"/>
    <property type="evidence" value="ECO:0007669"/>
    <property type="project" value="UniProtKB-SubCell"/>
</dbReference>
<dbReference type="SUPFAM" id="SSF103473">
    <property type="entry name" value="MFS general substrate transporter"/>
    <property type="match status" value="1"/>
</dbReference>
<proteinExistence type="inferred from homology"/>
<dbReference type="PANTHER" id="PTHR10981:SF0">
    <property type="entry name" value="BATTENIN"/>
    <property type="match status" value="1"/>
</dbReference>
<evidence type="ECO:0000256" key="3">
    <source>
        <dbReference type="ARBA" id="ARBA00022448"/>
    </source>
</evidence>
<dbReference type="Proteomes" id="UP001054837">
    <property type="component" value="Unassembled WGS sequence"/>
</dbReference>
<feature type="transmembrane region" description="Helical" evidence="7">
    <location>
        <begin position="140"/>
        <end position="160"/>
    </location>
</feature>
<gene>
    <name evidence="8" type="primary">CLN3</name>
    <name evidence="8" type="ORF">CDAR_1961</name>
</gene>
<feature type="transmembrane region" description="Helical" evidence="7">
    <location>
        <begin position="364"/>
        <end position="386"/>
    </location>
</feature>
<accession>A0AAV4R6V4</accession>
<keyword evidence="3" id="KW-0813">Transport</keyword>
<feature type="transmembrane region" description="Helical" evidence="7">
    <location>
        <begin position="202"/>
        <end position="219"/>
    </location>
</feature>
<evidence type="ECO:0000256" key="2">
    <source>
        <dbReference type="ARBA" id="ARBA00007467"/>
    </source>
</evidence>
<evidence type="ECO:0000313" key="9">
    <source>
        <dbReference type="Proteomes" id="UP001054837"/>
    </source>
</evidence>
<dbReference type="GO" id="GO:0007040">
    <property type="term" value="P:lysosome organization"/>
    <property type="evidence" value="ECO:0007669"/>
    <property type="project" value="TreeGrafter"/>
</dbReference>
<keyword evidence="7" id="KW-0458">Lysosome</keyword>
<dbReference type="Pfam" id="PF02487">
    <property type="entry name" value="CLN3"/>
    <property type="match status" value="1"/>
</dbReference>
<evidence type="ECO:0000256" key="7">
    <source>
        <dbReference type="RuleBase" id="RU361113"/>
    </source>
</evidence>
<feature type="transmembrane region" description="Helical" evidence="7">
    <location>
        <begin position="337"/>
        <end position="357"/>
    </location>
</feature>
<feature type="transmembrane region" description="Helical" evidence="7">
    <location>
        <begin position="41"/>
        <end position="65"/>
    </location>
</feature>
<evidence type="ECO:0000313" key="8">
    <source>
        <dbReference type="EMBL" id="GIY17445.1"/>
    </source>
</evidence>
<dbReference type="PIRSF" id="PIRSF015974">
    <property type="entry name" value="CLN3_BTN1"/>
    <property type="match status" value="1"/>
</dbReference>
<dbReference type="GO" id="GO:0005765">
    <property type="term" value="C:lysosomal membrane"/>
    <property type="evidence" value="ECO:0007669"/>
    <property type="project" value="UniProtKB-SubCell"/>
</dbReference>
<keyword evidence="5 7" id="KW-1133">Transmembrane helix</keyword>
<keyword evidence="6 7" id="KW-0472">Membrane</keyword>
<dbReference type="InterPro" id="IPR003492">
    <property type="entry name" value="Battenin_disease_Cln3"/>
</dbReference>
<feature type="transmembrane region" description="Helical" evidence="7">
    <location>
        <begin position="116"/>
        <end position="134"/>
    </location>
</feature>
<comment type="subcellular location">
    <subcellularLocation>
        <location evidence="1">Endomembrane system</location>
        <topology evidence="1">Multi-pass membrane protein</topology>
    </subcellularLocation>
    <subcellularLocation>
        <location evidence="7">Lysosome membrane</location>
        <topology evidence="7">Multi-pass membrane protein</topology>
    </subcellularLocation>
</comment>
<evidence type="ECO:0000256" key="1">
    <source>
        <dbReference type="ARBA" id="ARBA00004127"/>
    </source>
</evidence>
<evidence type="ECO:0000256" key="5">
    <source>
        <dbReference type="ARBA" id="ARBA00022989"/>
    </source>
</evidence>
<dbReference type="PRINTS" id="PR01315">
    <property type="entry name" value="BATTENIN"/>
</dbReference>
<comment type="similarity">
    <text evidence="2 7">Belongs to the battenin family.</text>
</comment>
<feature type="transmembrane region" description="Helical" evidence="7">
    <location>
        <begin position="172"/>
        <end position="190"/>
    </location>
</feature>
<keyword evidence="9" id="KW-1185">Reference proteome</keyword>
<dbReference type="EMBL" id="BPLQ01005803">
    <property type="protein sequence ID" value="GIY17445.1"/>
    <property type="molecule type" value="Genomic_DNA"/>
</dbReference>
<feature type="transmembrane region" description="Helical" evidence="7">
    <location>
        <begin position="85"/>
        <end position="109"/>
    </location>
</feature>
<dbReference type="InterPro" id="IPR036259">
    <property type="entry name" value="MFS_trans_sf"/>
</dbReference>
<dbReference type="InterPro" id="IPR018460">
    <property type="entry name" value="Battenin_disease_Cln3_subgr"/>
</dbReference>
<feature type="transmembrane region" description="Helical" evidence="7">
    <location>
        <begin position="271"/>
        <end position="288"/>
    </location>
</feature>
<comment type="caution">
    <text evidence="8">The sequence shown here is derived from an EMBL/GenBank/DDBJ whole genome shotgun (WGS) entry which is preliminary data.</text>
</comment>